<dbReference type="Proteomes" id="UP000677228">
    <property type="component" value="Unassembled WGS sequence"/>
</dbReference>
<dbReference type="EMBL" id="CAJOBC010092514">
    <property type="protein sequence ID" value="CAF4409865.1"/>
    <property type="molecule type" value="Genomic_DNA"/>
</dbReference>
<reference evidence="2" key="1">
    <citation type="submission" date="2021-02" db="EMBL/GenBank/DDBJ databases">
        <authorList>
            <person name="Nowell W R."/>
        </authorList>
    </citation>
    <scope>NUCLEOTIDE SEQUENCE</scope>
</reference>
<organism evidence="2 5">
    <name type="scientific">Didymodactylos carnosus</name>
    <dbReference type="NCBI Taxonomy" id="1234261"/>
    <lineage>
        <taxon>Eukaryota</taxon>
        <taxon>Metazoa</taxon>
        <taxon>Spiralia</taxon>
        <taxon>Gnathifera</taxon>
        <taxon>Rotifera</taxon>
        <taxon>Eurotatoria</taxon>
        <taxon>Bdelloidea</taxon>
        <taxon>Philodinida</taxon>
        <taxon>Philodinidae</taxon>
        <taxon>Didymodactylos</taxon>
    </lineage>
</organism>
<protein>
    <submittedName>
        <fullName evidence="2">Uncharacterized protein</fullName>
    </submittedName>
</protein>
<comment type="caution">
    <text evidence="2">The sequence shown here is derived from an EMBL/GenBank/DDBJ whole genome shotgun (WGS) entry which is preliminary data.</text>
</comment>
<evidence type="ECO:0000313" key="2">
    <source>
        <dbReference type="EMBL" id="CAF1549073.1"/>
    </source>
</evidence>
<evidence type="ECO:0000313" key="1">
    <source>
        <dbReference type="EMBL" id="CAF1184691.1"/>
    </source>
</evidence>
<feature type="non-terminal residue" evidence="2">
    <location>
        <position position="9"/>
    </location>
</feature>
<evidence type="ECO:0000313" key="4">
    <source>
        <dbReference type="EMBL" id="CAF4409865.1"/>
    </source>
</evidence>
<dbReference type="Proteomes" id="UP000681722">
    <property type="component" value="Unassembled WGS sequence"/>
</dbReference>
<name>A0A815WXS5_9BILA</name>
<dbReference type="Proteomes" id="UP000663829">
    <property type="component" value="Unassembled WGS sequence"/>
</dbReference>
<dbReference type="EMBL" id="CAJOBA010034977">
    <property type="protein sequence ID" value="CAF3995779.1"/>
    <property type="molecule type" value="Genomic_DNA"/>
</dbReference>
<dbReference type="EMBL" id="CAJNOQ010026851">
    <property type="protein sequence ID" value="CAF1549073.1"/>
    <property type="molecule type" value="Genomic_DNA"/>
</dbReference>
<evidence type="ECO:0000313" key="5">
    <source>
        <dbReference type="Proteomes" id="UP000663829"/>
    </source>
</evidence>
<sequence length="9" mass="1181">MDRTRLQFD</sequence>
<dbReference type="Proteomes" id="UP000682733">
    <property type="component" value="Unassembled WGS sequence"/>
</dbReference>
<gene>
    <name evidence="2" type="ORF">GPM918_LOCUS39089</name>
    <name evidence="1" type="ORF">OVA965_LOCUS23237</name>
    <name evidence="4" type="ORF">SRO942_LOCUS39939</name>
    <name evidence="3" type="ORF">TMI583_LOCUS23950</name>
</gene>
<dbReference type="EMBL" id="CAJNOK010013453">
    <property type="protein sequence ID" value="CAF1184691.1"/>
    <property type="molecule type" value="Genomic_DNA"/>
</dbReference>
<accession>A0A815WXS5</accession>
<keyword evidence="5" id="KW-1185">Reference proteome</keyword>
<proteinExistence type="predicted"/>
<evidence type="ECO:0000313" key="3">
    <source>
        <dbReference type="EMBL" id="CAF3995779.1"/>
    </source>
</evidence>